<comment type="similarity">
    <text evidence="1 4">Belongs to the aldehyde dehydrogenase family.</text>
</comment>
<evidence type="ECO:0000256" key="3">
    <source>
        <dbReference type="PROSITE-ProRule" id="PRU10007"/>
    </source>
</evidence>
<organism evidence="6 7">
    <name type="scientific">Hydrocarboniphaga daqingensis</name>
    <dbReference type="NCBI Taxonomy" id="490188"/>
    <lineage>
        <taxon>Bacteria</taxon>
        <taxon>Pseudomonadati</taxon>
        <taxon>Pseudomonadota</taxon>
        <taxon>Gammaproteobacteria</taxon>
        <taxon>Nevskiales</taxon>
        <taxon>Nevskiaceae</taxon>
        <taxon>Hydrocarboniphaga</taxon>
    </lineage>
</organism>
<dbReference type="InterPro" id="IPR016162">
    <property type="entry name" value="Ald_DH_N"/>
</dbReference>
<sequence>MTSSLDPVQGESRLLIDGALVAARSGRHYTTYNPATEAPIGEVSDAGLDDADAAIAAARRAFDNGDWSTNVALRRRVLQQLAAGLREAAPQLCEQAVADVGAPMAITRNGPQGDGPIALIDYAVEVLERYAFDRELPVANTMGVPSQRRVWKEPAGVVAAITPWNFPFQINLAKLAPALAAGCSVVLKAAPDTPWMATIIGRIAAECTDMPRGVLNVLTSSDPSAIGERLTQDPRIDVVSFTGSTATGRRIMASASGTVKKVFLELGGKSANVILDDADFGSALLSGLAVCFHAGQGCALPTRILLPRRRYDEGVAMLQTFFGYLQYGDPYGEQQIMGPLINARQQQRVLDYIDIGVAEGARLVCGGKRPAHLPRGYYVEPTLFADVRNDMRIAQEEIFGPVLVAIPYDDDDDAVRIANDSIYGLSGSVYSADTERALRVARRIRTGTINVNGANFFAPDSPFGGYKQSGIGREMGVEGFEEYLQTKTVALPA</sequence>
<protein>
    <submittedName>
        <fullName evidence="6">Aldehyde dehydrogenase (NAD+)</fullName>
    </submittedName>
</protein>
<dbReference type="Gene3D" id="3.40.605.10">
    <property type="entry name" value="Aldehyde Dehydrogenase, Chain A, domain 1"/>
    <property type="match status" value="1"/>
</dbReference>
<name>A0A1M5PRL1_9GAMM</name>
<evidence type="ECO:0000259" key="5">
    <source>
        <dbReference type="Pfam" id="PF00171"/>
    </source>
</evidence>
<dbReference type="InterPro" id="IPR016163">
    <property type="entry name" value="Ald_DH_C"/>
</dbReference>
<keyword evidence="7" id="KW-1185">Reference proteome</keyword>
<dbReference type="Proteomes" id="UP000199758">
    <property type="component" value="Unassembled WGS sequence"/>
</dbReference>
<dbReference type="RefSeq" id="WP_072897627.1">
    <property type="nucleotide sequence ID" value="NZ_FQWZ01000005.1"/>
</dbReference>
<dbReference type="EMBL" id="FQWZ01000005">
    <property type="protein sequence ID" value="SHH04149.1"/>
    <property type="molecule type" value="Genomic_DNA"/>
</dbReference>
<dbReference type="InterPro" id="IPR029510">
    <property type="entry name" value="Ald_DH_CS_GLU"/>
</dbReference>
<dbReference type="PANTHER" id="PTHR42804">
    <property type="entry name" value="ALDEHYDE DEHYDROGENASE"/>
    <property type="match status" value="1"/>
</dbReference>
<reference evidence="6 7" key="1">
    <citation type="submission" date="2016-11" db="EMBL/GenBank/DDBJ databases">
        <authorList>
            <person name="Jaros S."/>
            <person name="Januszkiewicz K."/>
            <person name="Wedrychowicz H."/>
        </authorList>
    </citation>
    <scope>NUCLEOTIDE SEQUENCE [LARGE SCALE GENOMIC DNA]</scope>
    <source>
        <strain evidence="6 7">CGMCC 1.7049</strain>
    </source>
</reference>
<dbReference type="CDD" id="cd07089">
    <property type="entry name" value="ALDH_CddD-AldA-like"/>
    <property type="match status" value="1"/>
</dbReference>
<dbReference type="OrthoDB" id="9812625at2"/>
<dbReference type="InterPro" id="IPR016161">
    <property type="entry name" value="Ald_DH/histidinol_DH"/>
</dbReference>
<dbReference type="FunFam" id="3.40.605.10:FF:000007">
    <property type="entry name" value="NAD/NADP-dependent betaine aldehyde dehydrogenase"/>
    <property type="match status" value="1"/>
</dbReference>
<gene>
    <name evidence="6" type="ORF">SAMN04488068_2257</name>
</gene>
<dbReference type="Gene3D" id="3.40.309.10">
    <property type="entry name" value="Aldehyde Dehydrogenase, Chain A, domain 2"/>
    <property type="match status" value="1"/>
</dbReference>
<dbReference type="AlphaFoldDB" id="A0A1M5PRL1"/>
<evidence type="ECO:0000256" key="2">
    <source>
        <dbReference type="ARBA" id="ARBA00023002"/>
    </source>
</evidence>
<dbReference type="Pfam" id="PF00171">
    <property type="entry name" value="Aldedh"/>
    <property type="match status" value="1"/>
</dbReference>
<feature type="active site" evidence="3">
    <location>
        <position position="265"/>
    </location>
</feature>
<evidence type="ECO:0000313" key="7">
    <source>
        <dbReference type="Proteomes" id="UP000199758"/>
    </source>
</evidence>
<evidence type="ECO:0000313" key="6">
    <source>
        <dbReference type="EMBL" id="SHH04149.1"/>
    </source>
</evidence>
<keyword evidence="2 4" id="KW-0560">Oxidoreductase</keyword>
<feature type="domain" description="Aldehyde dehydrogenase" evidence="5">
    <location>
        <begin position="23"/>
        <end position="489"/>
    </location>
</feature>
<dbReference type="STRING" id="490188.SAMN04488068_2257"/>
<evidence type="ECO:0000256" key="1">
    <source>
        <dbReference type="ARBA" id="ARBA00009986"/>
    </source>
</evidence>
<dbReference type="SUPFAM" id="SSF53720">
    <property type="entry name" value="ALDH-like"/>
    <property type="match status" value="1"/>
</dbReference>
<dbReference type="PANTHER" id="PTHR42804:SF1">
    <property type="entry name" value="ALDEHYDE DEHYDROGENASE-RELATED"/>
    <property type="match status" value="1"/>
</dbReference>
<dbReference type="PROSITE" id="PS00687">
    <property type="entry name" value="ALDEHYDE_DEHYDR_GLU"/>
    <property type="match status" value="1"/>
</dbReference>
<dbReference type="InterPro" id="IPR015590">
    <property type="entry name" value="Aldehyde_DH_dom"/>
</dbReference>
<dbReference type="FunFam" id="3.40.605.10:FF:000026">
    <property type="entry name" value="Aldehyde dehydrogenase, putative"/>
    <property type="match status" value="1"/>
</dbReference>
<dbReference type="GO" id="GO:0016620">
    <property type="term" value="F:oxidoreductase activity, acting on the aldehyde or oxo group of donors, NAD or NADP as acceptor"/>
    <property type="evidence" value="ECO:0007669"/>
    <property type="project" value="InterPro"/>
</dbReference>
<proteinExistence type="inferred from homology"/>
<evidence type="ECO:0000256" key="4">
    <source>
        <dbReference type="RuleBase" id="RU003345"/>
    </source>
</evidence>
<accession>A0A1M5PRL1</accession>